<proteinExistence type="predicted"/>
<sequence>MTHIRVTRTPNGRTLIVGFHYDSRAVDAIRGIPGARWYNNAWRVSALHAEAVEAWRAEHEARLVETAARNLAVRQSESEARRLEDEARQVASDAVLDVKIAQTKADRILRTHGFGAVGTRDDIDRYVAEQLKDFPLGGYGTTFEFVDLGDGIIRATGSRYSHCD</sequence>
<comment type="caution">
    <text evidence="1">The sequence shown here is derived from an EMBL/GenBank/DDBJ whole genome shotgun (WGS) entry which is preliminary data.</text>
</comment>
<keyword evidence="2" id="KW-1185">Reference proteome</keyword>
<protein>
    <submittedName>
        <fullName evidence="1">Uncharacterized protein</fullName>
    </submittedName>
</protein>
<accession>A0A916Y464</accession>
<evidence type="ECO:0000313" key="2">
    <source>
        <dbReference type="Proteomes" id="UP000613160"/>
    </source>
</evidence>
<dbReference type="EMBL" id="BMJJ01000009">
    <property type="protein sequence ID" value="GGD28853.1"/>
    <property type="molecule type" value="Genomic_DNA"/>
</dbReference>
<organism evidence="1 2">
    <name type="scientific">Aureimonas glaciei</name>
    <dbReference type="NCBI Taxonomy" id="1776957"/>
    <lineage>
        <taxon>Bacteria</taxon>
        <taxon>Pseudomonadati</taxon>
        <taxon>Pseudomonadota</taxon>
        <taxon>Alphaproteobacteria</taxon>
        <taxon>Hyphomicrobiales</taxon>
        <taxon>Aurantimonadaceae</taxon>
        <taxon>Aureimonas</taxon>
    </lineage>
</organism>
<reference evidence="1" key="2">
    <citation type="submission" date="2020-09" db="EMBL/GenBank/DDBJ databases">
        <authorList>
            <person name="Sun Q."/>
            <person name="Zhou Y."/>
        </authorList>
    </citation>
    <scope>NUCLEOTIDE SEQUENCE</scope>
    <source>
        <strain evidence="1">CGMCC 1.15493</strain>
    </source>
</reference>
<dbReference type="AlphaFoldDB" id="A0A916Y464"/>
<dbReference type="RefSeq" id="WP_188853121.1">
    <property type="nucleotide sequence ID" value="NZ_BMJJ01000009.1"/>
</dbReference>
<gene>
    <name evidence="1" type="ORF">GCM10011335_35010</name>
</gene>
<evidence type="ECO:0000313" key="1">
    <source>
        <dbReference type="EMBL" id="GGD28853.1"/>
    </source>
</evidence>
<name>A0A916Y464_9HYPH</name>
<dbReference type="Proteomes" id="UP000613160">
    <property type="component" value="Unassembled WGS sequence"/>
</dbReference>
<reference evidence="1" key="1">
    <citation type="journal article" date="2014" name="Int. J. Syst. Evol. Microbiol.">
        <title>Complete genome sequence of Corynebacterium casei LMG S-19264T (=DSM 44701T), isolated from a smear-ripened cheese.</title>
        <authorList>
            <consortium name="US DOE Joint Genome Institute (JGI-PGF)"/>
            <person name="Walter F."/>
            <person name="Albersmeier A."/>
            <person name="Kalinowski J."/>
            <person name="Ruckert C."/>
        </authorList>
    </citation>
    <scope>NUCLEOTIDE SEQUENCE</scope>
    <source>
        <strain evidence="1">CGMCC 1.15493</strain>
    </source>
</reference>